<keyword evidence="2" id="KW-1133">Transmembrane helix</keyword>
<reference evidence="3" key="1">
    <citation type="journal article" date="2015" name="Nature">
        <title>Complex archaea that bridge the gap between prokaryotes and eukaryotes.</title>
        <authorList>
            <person name="Spang A."/>
            <person name="Saw J.H."/>
            <person name="Jorgensen S.L."/>
            <person name="Zaremba-Niedzwiedzka K."/>
            <person name="Martijn J."/>
            <person name="Lind A.E."/>
            <person name="van Eijk R."/>
            <person name="Schleper C."/>
            <person name="Guy L."/>
            <person name="Ettema T.J."/>
        </authorList>
    </citation>
    <scope>NUCLEOTIDE SEQUENCE</scope>
</reference>
<dbReference type="EMBL" id="LAZR01024843">
    <property type="protein sequence ID" value="KKL73828.1"/>
    <property type="molecule type" value="Genomic_DNA"/>
</dbReference>
<protein>
    <submittedName>
        <fullName evidence="3">Uncharacterized protein</fullName>
    </submittedName>
</protein>
<name>A0A0F9EID0_9ZZZZ</name>
<gene>
    <name evidence="3" type="ORF">LCGC14_2071010</name>
</gene>
<evidence type="ECO:0000256" key="2">
    <source>
        <dbReference type="SAM" id="Phobius"/>
    </source>
</evidence>
<keyword evidence="2" id="KW-0812">Transmembrane</keyword>
<evidence type="ECO:0000256" key="1">
    <source>
        <dbReference type="SAM" id="MobiDB-lite"/>
    </source>
</evidence>
<feature type="region of interest" description="Disordered" evidence="1">
    <location>
        <begin position="87"/>
        <end position="108"/>
    </location>
</feature>
<keyword evidence="2" id="KW-0472">Membrane</keyword>
<feature type="transmembrane region" description="Helical" evidence="2">
    <location>
        <begin position="49"/>
        <end position="75"/>
    </location>
</feature>
<evidence type="ECO:0000313" key="3">
    <source>
        <dbReference type="EMBL" id="KKL73828.1"/>
    </source>
</evidence>
<dbReference type="AlphaFoldDB" id="A0A0F9EID0"/>
<organism evidence="3">
    <name type="scientific">marine sediment metagenome</name>
    <dbReference type="NCBI Taxonomy" id="412755"/>
    <lineage>
        <taxon>unclassified sequences</taxon>
        <taxon>metagenomes</taxon>
        <taxon>ecological metagenomes</taxon>
    </lineage>
</organism>
<comment type="caution">
    <text evidence="3">The sequence shown here is derived from an EMBL/GenBank/DDBJ whole genome shotgun (WGS) entry which is preliminary data.</text>
</comment>
<accession>A0A0F9EID0</accession>
<sequence length="108" mass="12634">MREYSEQFTLAQYGLGSHKIYYWSIDNLQNIEVINIEVVQKLDLSDSQIAIRIGAVMGVVVMEIAVYLFVVKYYLGLRNLTKFNKRRDPEDYSFKPKKSRKETTENSS</sequence>
<proteinExistence type="predicted"/>